<sequence length="74" mass="8016">MSSPTKPAYISDSQQSKFHRAIADRLGLDQEIIEGDTFSVDFKTDGDDAKVSVNLVAHLPTDEVLALFNGAHSP</sequence>
<evidence type="ECO:0000313" key="1">
    <source>
        <dbReference type="EMBL" id="RNL63633.1"/>
    </source>
</evidence>
<comment type="caution">
    <text evidence="1">The sequence shown here is derived from an EMBL/GenBank/DDBJ whole genome shotgun (WGS) entry which is preliminary data.</text>
</comment>
<dbReference type="EMBL" id="RJSE01000006">
    <property type="protein sequence ID" value="RNL63633.1"/>
    <property type="molecule type" value="Genomic_DNA"/>
</dbReference>
<evidence type="ECO:0000313" key="2">
    <source>
        <dbReference type="Proteomes" id="UP000267128"/>
    </source>
</evidence>
<protein>
    <submittedName>
        <fullName evidence="1">Uncharacterized protein</fullName>
    </submittedName>
</protein>
<dbReference type="Proteomes" id="UP000267128">
    <property type="component" value="Unassembled WGS sequence"/>
</dbReference>
<dbReference type="RefSeq" id="WP_123227019.1">
    <property type="nucleotide sequence ID" value="NZ_RJSE01000006.1"/>
</dbReference>
<dbReference type="AlphaFoldDB" id="A0A3N0CL35"/>
<keyword evidence="2" id="KW-1185">Reference proteome</keyword>
<accession>A0A3N0CL35</accession>
<proteinExistence type="predicted"/>
<gene>
    <name evidence="1" type="ORF">EFK50_07775</name>
</gene>
<reference evidence="1 2" key="1">
    <citation type="submission" date="2018-11" db="EMBL/GenBank/DDBJ databases">
        <authorList>
            <person name="Li F."/>
        </authorList>
    </citation>
    <scope>NUCLEOTIDE SEQUENCE [LARGE SCALE GENOMIC DNA]</scope>
    <source>
        <strain evidence="1 2">Gsoil 097</strain>
    </source>
</reference>
<name>A0A3N0CL35_9ACTN</name>
<organism evidence="1 2">
    <name type="scientific">Nocardioides marmoriginsengisoli</name>
    <dbReference type="NCBI Taxonomy" id="661483"/>
    <lineage>
        <taxon>Bacteria</taxon>
        <taxon>Bacillati</taxon>
        <taxon>Actinomycetota</taxon>
        <taxon>Actinomycetes</taxon>
        <taxon>Propionibacteriales</taxon>
        <taxon>Nocardioidaceae</taxon>
        <taxon>Nocardioides</taxon>
    </lineage>
</organism>